<evidence type="ECO:0000313" key="12">
    <source>
        <dbReference type="Proteomes" id="UP001064087"/>
    </source>
</evidence>
<evidence type="ECO:0000256" key="5">
    <source>
        <dbReference type="ARBA" id="ARBA00022692"/>
    </source>
</evidence>
<dbReference type="EMBL" id="CP106738">
    <property type="protein sequence ID" value="UXX83172.1"/>
    <property type="molecule type" value="Genomic_DNA"/>
</dbReference>
<organism evidence="11 12">
    <name type="scientific">Roseovarius pelagicus</name>
    <dbReference type="NCBI Taxonomy" id="2980108"/>
    <lineage>
        <taxon>Bacteria</taxon>
        <taxon>Pseudomonadati</taxon>
        <taxon>Pseudomonadota</taxon>
        <taxon>Alphaproteobacteria</taxon>
        <taxon>Rhodobacterales</taxon>
        <taxon>Roseobacteraceae</taxon>
        <taxon>Roseovarius</taxon>
    </lineage>
</organism>
<evidence type="ECO:0000256" key="9">
    <source>
        <dbReference type="RuleBase" id="RU369079"/>
    </source>
</evidence>
<protein>
    <recommendedName>
        <fullName evidence="9">TRAP transporter small permease protein</fullName>
    </recommendedName>
</protein>
<evidence type="ECO:0000313" key="11">
    <source>
        <dbReference type="EMBL" id="UXX83172.1"/>
    </source>
</evidence>
<dbReference type="Proteomes" id="UP001064087">
    <property type="component" value="Chromosome"/>
</dbReference>
<keyword evidence="5 9" id="KW-0812">Transmembrane</keyword>
<keyword evidence="7 9" id="KW-0472">Membrane</keyword>
<accession>A0ABY6DAI7</accession>
<comment type="similarity">
    <text evidence="8 9">Belongs to the TRAP transporter small permease family.</text>
</comment>
<comment type="function">
    <text evidence="9">Part of the tripartite ATP-independent periplasmic (TRAP) transport system.</text>
</comment>
<reference evidence="11" key="1">
    <citation type="submission" date="2022-10" db="EMBL/GenBank/DDBJ databases">
        <title>Roseovarius pelagicus sp. nov., isolated from Arctic seawater.</title>
        <authorList>
            <person name="Hong Y.W."/>
            <person name="Hwang C.Y."/>
        </authorList>
    </citation>
    <scope>NUCLEOTIDE SEQUENCE</scope>
    <source>
        <strain evidence="11">HL-MP18</strain>
    </source>
</reference>
<evidence type="ECO:0000256" key="8">
    <source>
        <dbReference type="ARBA" id="ARBA00038436"/>
    </source>
</evidence>
<evidence type="ECO:0000259" key="10">
    <source>
        <dbReference type="Pfam" id="PF04290"/>
    </source>
</evidence>
<evidence type="ECO:0000256" key="3">
    <source>
        <dbReference type="ARBA" id="ARBA00022475"/>
    </source>
</evidence>
<dbReference type="InterPro" id="IPR055348">
    <property type="entry name" value="DctQ"/>
</dbReference>
<dbReference type="PANTHER" id="PTHR35011:SF10">
    <property type="entry name" value="TRAP TRANSPORTER SMALL PERMEASE PROTEIN"/>
    <property type="match status" value="1"/>
</dbReference>
<feature type="transmembrane region" description="Helical" evidence="9">
    <location>
        <begin position="53"/>
        <end position="70"/>
    </location>
</feature>
<keyword evidence="4 9" id="KW-0997">Cell inner membrane</keyword>
<keyword evidence="3" id="KW-1003">Cell membrane</keyword>
<feature type="transmembrane region" description="Helical" evidence="9">
    <location>
        <begin position="139"/>
        <end position="161"/>
    </location>
</feature>
<dbReference type="PANTHER" id="PTHR35011">
    <property type="entry name" value="2,3-DIKETO-L-GULONATE TRAP TRANSPORTER SMALL PERMEASE PROTEIN YIAM"/>
    <property type="match status" value="1"/>
</dbReference>
<keyword evidence="12" id="KW-1185">Reference proteome</keyword>
<dbReference type="RefSeq" id="WP_263047864.1">
    <property type="nucleotide sequence ID" value="NZ_CP106738.1"/>
</dbReference>
<dbReference type="InterPro" id="IPR007387">
    <property type="entry name" value="TRAP_DctQ"/>
</dbReference>
<comment type="subunit">
    <text evidence="9">The complex comprises the extracytoplasmic solute receptor protein and the two transmembrane proteins.</text>
</comment>
<keyword evidence="6 9" id="KW-1133">Transmembrane helix</keyword>
<evidence type="ECO:0000256" key="2">
    <source>
        <dbReference type="ARBA" id="ARBA00022448"/>
    </source>
</evidence>
<gene>
    <name evidence="11" type="ORF">N7U68_19200</name>
</gene>
<comment type="subcellular location">
    <subcellularLocation>
        <location evidence="1 9">Cell inner membrane</location>
        <topology evidence="1 9">Multi-pass membrane protein</topology>
    </subcellularLocation>
</comment>
<keyword evidence="2 9" id="KW-0813">Transport</keyword>
<evidence type="ECO:0000256" key="1">
    <source>
        <dbReference type="ARBA" id="ARBA00004429"/>
    </source>
</evidence>
<sequence>MSYLDRVLEIMRVVSLYLSRLAGFAVLLVVAMVTTEVVSRSLVGRSIGFSTEISGYILALCVTWPLAHVLHRKGHIRIDVVYTLVPQFVKALLDIFALIIVAGISYLLVNASMDLVAVTYVQGDIANTTLETPLWFPQVMWAFGFAWFGMNVAVLMLRAIIHLLAGNYDKINYLIGFEEN</sequence>
<evidence type="ECO:0000256" key="7">
    <source>
        <dbReference type="ARBA" id="ARBA00023136"/>
    </source>
</evidence>
<proteinExistence type="inferred from homology"/>
<feature type="transmembrane region" description="Helical" evidence="9">
    <location>
        <begin position="12"/>
        <end position="33"/>
    </location>
</feature>
<dbReference type="Pfam" id="PF04290">
    <property type="entry name" value="DctQ"/>
    <property type="match status" value="1"/>
</dbReference>
<evidence type="ECO:0000256" key="4">
    <source>
        <dbReference type="ARBA" id="ARBA00022519"/>
    </source>
</evidence>
<evidence type="ECO:0000256" key="6">
    <source>
        <dbReference type="ARBA" id="ARBA00022989"/>
    </source>
</evidence>
<feature type="domain" description="Tripartite ATP-independent periplasmic transporters DctQ component" evidence="10">
    <location>
        <begin position="30"/>
        <end position="159"/>
    </location>
</feature>
<feature type="transmembrane region" description="Helical" evidence="9">
    <location>
        <begin position="91"/>
        <end position="109"/>
    </location>
</feature>
<name>A0ABY6DAI7_9RHOB</name>